<gene>
    <name evidence="8" type="primary">LOC106812966</name>
</gene>
<evidence type="ECO:0000256" key="2">
    <source>
        <dbReference type="ARBA" id="ARBA00010077"/>
    </source>
</evidence>
<evidence type="ECO:0000256" key="5">
    <source>
        <dbReference type="RuleBase" id="RU364132"/>
    </source>
</evidence>
<comment type="function">
    <text evidence="5">Involved in ribosomal large subunit assembly.</text>
</comment>
<keyword evidence="7" id="KW-1185">Reference proteome</keyword>
<keyword evidence="4 5" id="KW-0539">Nucleus</keyword>
<evidence type="ECO:0000313" key="7">
    <source>
        <dbReference type="Proteomes" id="UP000695022"/>
    </source>
</evidence>
<feature type="region of interest" description="Disordered" evidence="6">
    <location>
        <begin position="288"/>
        <end position="335"/>
    </location>
</feature>
<sequence>MDFVSDVLQRNAEKETKYKTTAVEKDIDVELDIGNLLSSDGNPLDHDKFRSNQDECMRTLARDNIQLLVNKIWEVPVERIENVVVAKLPPPTTVIPREKRIPKPKPASKWQEYARAKGVQNKKKGRMVWDEQTKSYKPRWGYDRAKDDTKDWLIEVPANADPNEDMFSKRVEAKKERVAKNEMQRLKNIARAQKIKVPGVGLTPTSAPTKPQVARALTAAKFSTPSLGKFSEKIPKEAKHIKVSHRRKFDPVTGNMDTEKKRQMEIFNKLNSRRPALDVTKAANKACARGRNGKEDCGRQKEEDCCGERKLKEERSQQPQKGSNAPVKRKGQEGERNLMGPVTAWSLTCAVLLTVVY</sequence>
<accession>A0ABM1EJV8</accession>
<evidence type="ECO:0000256" key="1">
    <source>
        <dbReference type="ARBA" id="ARBA00004123"/>
    </source>
</evidence>
<dbReference type="InterPro" id="IPR007023">
    <property type="entry name" value="Ribosom_reg"/>
</dbReference>
<comment type="similarity">
    <text evidence="2 5">Belongs to the RRS1 family.</text>
</comment>
<protein>
    <recommendedName>
        <fullName evidence="5">Ribosome biogenesis regulatory protein</fullName>
    </recommendedName>
</protein>
<evidence type="ECO:0000256" key="4">
    <source>
        <dbReference type="ARBA" id="ARBA00023242"/>
    </source>
</evidence>
<proteinExistence type="inferred from homology"/>
<dbReference type="Proteomes" id="UP000695022">
    <property type="component" value="Unplaced"/>
</dbReference>
<keyword evidence="3 5" id="KW-0690">Ribosome biogenesis</keyword>
<dbReference type="PANTHER" id="PTHR17602">
    <property type="entry name" value="RIBOSOME BIOGENESIS REGULATORY PROTEIN"/>
    <property type="match status" value="1"/>
</dbReference>
<dbReference type="Pfam" id="PF04939">
    <property type="entry name" value="RRS1"/>
    <property type="match status" value="1"/>
</dbReference>
<dbReference type="GeneID" id="106812966"/>
<comment type="subcellular location">
    <subcellularLocation>
        <location evidence="1 5">Nucleus</location>
    </subcellularLocation>
</comment>
<dbReference type="PANTHER" id="PTHR17602:SF4">
    <property type="entry name" value="RIBOSOME BIOGENESIS REGULATORY PROTEIN HOMOLOG"/>
    <property type="match status" value="1"/>
</dbReference>
<dbReference type="RefSeq" id="XP_014672479.1">
    <property type="nucleotide sequence ID" value="XM_014816993.1"/>
</dbReference>
<evidence type="ECO:0000256" key="3">
    <source>
        <dbReference type="ARBA" id="ARBA00022517"/>
    </source>
</evidence>
<evidence type="ECO:0000256" key="6">
    <source>
        <dbReference type="SAM" id="MobiDB-lite"/>
    </source>
</evidence>
<name>A0ABM1EJV8_PRICU</name>
<organism evidence="7 8">
    <name type="scientific">Priapulus caudatus</name>
    <name type="common">Priapulid worm</name>
    <dbReference type="NCBI Taxonomy" id="37621"/>
    <lineage>
        <taxon>Eukaryota</taxon>
        <taxon>Metazoa</taxon>
        <taxon>Ecdysozoa</taxon>
        <taxon>Scalidophora</taxon>
        <taxon>Priapulida</taxon>
        <taxon>Priapulimorpha</taxon>
        <taxon>Priapulimorphida</taxon>
        <taxon>Priapulidae</taxon>
        <taxon>Priapulus</taxon>
    </lineage>
</organism>
<reference evidence="8" key="1">
    <citation type="submission" date="2025-08" db="UniProtKB">
        <authorList>
            <consortium name="RefSeq"/>
        </authorList>
    </citation>
    <scope>IDENTIFICATION</scope>
</reference>
<evidence type="ECO:0000313" key="8">
    <source>
        <dbReference type="RefSeq" id="XP_014672479.1"/>
    </source>
</evidence>
<feature type="compositionally biased region" description="Basic and acidic residues" evidence="6">
    <location>
        <begin position="292"/>
        <end position="316"/>
    </location>
</feature>